<proteinExistence type="predicted"/>
<gene>
    <name evidence="2" type="ORF">D7V93_29320</name>
</gene>
<evidence type="ECO:0000313" key="2">
    <source>
        <dbReference type="EMBL" id="RKH51414.1"/>
    </source>
</evidence>
<dbReference type="InterPro" id="IPR001680">
    <property type="entry name" value="WD40_rpt"/>
</dbReference>
<feature type="domain" description="Anaphase-promoting complex subunit 4-like WD40" evidence="1">
    <location>
        <begin position="121"/>
        <end position="178"/>
    </location>
</feature>
<sequence length="305" mass="32803">MQQGSEVYATRSVDLSRDGQAVLIARHAVNAPERLELRAWDDLRVLEHWGAQLAADATFARFASEDDRLVVTDFQRNTVLLDRGTGGRVQPLRPGTRGVSVARHAPRAAVLGAQVEVLDTTDGRSVWTVGESHPSLKAEAVALSPDGKRLAVTGWDGGQVALLDVDSRSLVKVLEPWSVRGTQLLALDAPGHYLSLVGTGGSAAWVLANARRAAPEELGPERTAYTCHAFHPRLPIVVLGSRAGYVTSIDLETGACRYAEKVHEGRVWDVAVSEDGARVVSAGDEGDVYLQEWAEMEALGTSRVS</sequence>
<name>A0A3A8PI52_9BACT</name>
<dbReference type="Gene3D" id="2.130.10.10">
    <property type="entry name" value="YVTN repeat-like/Quinoprotein amine dehydrogenase"/>
    <property type="match status" value="2"/>
</dbReference>
<dbReference type="InterPro" id="IPR024977">
    <property type="entry name" value="Apc4-like_WD40_dom"/>
</dbReference>
<organism evidence="2 3">
    <name type="scientific">Corallococcus llansteffanensis</name>
    <dbReference type="NCBI Taxonomy" id="2316731"/>
    <lineage>
        <taxon>Bacteria</taxon>
        <taxon>Pseudomonadati</taxon>
        <taxon>Myxococcota</taxon>
        <taxon>Myxococcia</taxon>
        <taxon>Myxococcales</taxon>
        <taxon>Cystobacterineae</taxon>
        <taxon>Myxococcaceae</taxon>
        <taxon>Corallococcus</taxon>
    </lineage>
</organism>
<accession>A0A3A8PI52</accession>
<dbReference type="PANTHER" id="PTHR19879:SF9">
    <property type="entry name" value="TRANSCRIPTION INITIATION FACTOR TFIID SUBUNIT 5"/>
    <property type="match status" value="1"/>
</dbReference>
<reference evidence="3" key="1">
    <citation type="submission" date="2018-09" db="EMBL/GenBank/DDBJ databases">
        <authorList>
            <person name="Livingstone P.G."/>
            <person name="Whitworth D.E."/>
        </authorList>
    </citation>
    <scope>NUCLEOTIDE SEQUENCE [LARGE SCALE GENOMIC DNA]</scope>
    <source>
        <strain evidence="3">CA051B</strain>
    </source>
</reference>
<dbReference type="EMBL" id="RAWB01000389">
    <property type="protein sequence ID" value="RKH51414.1"/>
    <property type="molecule type" value="Genomic_DNA"/>
</dbReference>
<comment type="caution">
    <text evidence="2">The sequence shown here is derived from an EMBL/GenBank/DDBJ whole genome shotgun (WGS) entry which is preliminary data.</text>
</comment>
<dbReference type="InterPro" id="IPR015943">
    <property type="entry name" value="WD40/YVTN_repeat-like_dom_sf"/>
</dbReference>
<dbReference type="AlphaFoldDB" id="A0A3A8PI52"/>
<protein>
    <submittedName>
        <fullName evidence="2">WD40 repeat domain-containing protein</fullName>
    </submittedName>
</protein>
<dbReference type="InterPro" id="IPR011047">
    <property type="entry name" value="Quinoprotein_ADH-like_sf"/>
</dbReference>
<dbReference type="Proteomes" id="UP000272888">
    <property type="component" value="Unassembled WGS sequence"/>
</dbReference>
<keyword evidence="3" id="KW-1185">Reference proteome</keyword>
<evidence type="ECO:0000313" key="3">
    <source>
        <dbReference type="Proteomes" id="UP000272888"/>
    </source>
</evidence>
<dbReference type="Pfam" id="PF12894">
    <property type="entry name" value="ANAPC4_WD40"/>
    <property type="match status" value="1"/>
</dbReference>
<dbReference type="PANTHER" id="PTHR19879">
    <property type="entry name" value="TRANSCRIPTION INITIATION FACTOR TFIID"/>
    <property type="match status" value="1"/>
</dbReference>
<dbReference type="SUPFAM" id="SSF50998">
    <property type="entry name" value="Quinoprotein alcohol dehydrogenase-like"/>
    <property type="match status" value="1"/>
</dbReference>
<evidence type="ECO:0000259" key="1">
    <source>
        <dbReference type="Pfam" id="PF12894"/>
    </source>
</evidence>
<dbReference type="Pfam" id="PF00400">
    <property type="entry name" value="WD40"/>
    <property type="match status" value="1"/>
</dbReference>